<evidence type="ECO:0000256" key="2">
    <source>
        <dbReference type="SAM" id="Phobius"/>
    </source>
</evidence>
<feature type="coiled-coil region" evidence="1">
    <location>
        <begin position="142"/>
        <end position="200"/>
    </location>
</feature>
<protein>
    <submittedName>
        <fullName evidence="3">Uncharacterized protein</fullName>
    </submittedName>
</protein>
<gene>
    <name evidence="3" type="ORF">CIAN88_17135</name>
</gene>
<accession>A0A099I242</accession>
<evidence type="ECO:0000313" key="3">
    <source>
        <dbReference type="EMBL" id="KGJ52019.1"/>
    </source>
</evidence>
<dbReference type="AlphaFoldDB" id="A0A099I242"/>
<reference evidence="3 4" key="1">
    <citation type="submission" date="2014-08" db="EMBL/GenBank/DDBJ databases">
        <title>Clostridium innocuum, an unnegligible vancomycin-resistant pathogen causing extra-intestinal infections.</title>
        <authorList>
            <person name="Feng Y."/>
            <person name="Chiu C.-H."/>
        </authorList>
    </citation>
    <scope>NUCLEOTIDE SEQUENCE [LARGE SCALE GENOMIC DNA]</scope>
    <source>
        <strain evidence="3 4">AN88</strain>
    </source>
</reference>
<evidence type="ECO:0000256" key="1">
    <source>
        <dbReference type="SAM" id="Coils"/>
    </source>
</evidence>
<comment type="caution">
    <text evidence="3">The sequence shown here is derived from an EMBL/GenBank/DDBJ whole genome shotgun (WGS) entry which is preliminary data.</text>
</comment>
<keyword evidence="2" id="KW-0812">Transmembrane</keyword>
<proteinExistence type="predicted"/>
<dbReference type="Proteomes" id="UP000030008">
    <property type="component" value="Unassembled WGS sequence"/>
</dbReference>
<evidence type="ECO:0000313" key="4">
    <source>
        <dbReference type="Proteomes" id="UP000030008"/>
    </source>
</evidence>
<name>A0A099I242_CLOIN</name>
<keyword evidence="2" id="KW-0472">Membrane</keyword>
<dbReference type="EMBL" id="JQIF01000089">
    <property type="protein sequence ID" value="KGJ52019.1"/>
    <property type="molecule type" value="Genomic_DNA"/>
</dbReference>
<organism evidence="3 4">
    <name type="scientific">Clostridium innocuum</name>
    <dbReference type="NCBI Taxonomy" id="1522"/>
    <lineage>
        <taxon>Bacteria</taxon>
        <taxon>Bacillati</taxon>
        <taxon>Bacillota</taxon>
        <taxon>Clostridia</taxon>
        <taxon>Eubacteriales</taxon>
        <taxon>Clostridiaceae</taxon>
        <taxon>Clostridium</taxon>
    </lineage>
</organism>
<dbReference type="RefSeq" id="WP_044906944.1">
    <property type="nucleotide sequence ID" value="NZ_BAABYY010000001.1"/>
</dbReference>
<feature type="transmembrane region" description="Helical" evidence="2">
    <location>
        <begin position="6"/>
        <end position="23"/>
    </location>
</feature>
<keyword evidence="2" id="KW-1133">Transmembrane helix</keyword>
<sequence>MDYKIIILAVVITIVLIVGTQVWKQSILKKLLKHMQQGDFNAYFKLLDSLPCKYFYPPFNREYMRLNGYIMKADKKKIEECFDLILSMRMNKKQELDVVIKAFYYYLDEDSKKKCKTLLERMKKIADESITQECQVIYDILLEEKTSYIDDMEEQLKNEELQEAQKGMFHYMLALQYSYLKDEKKKKEHLQAASKDLKGTPYEMKINQLMKK</sequence>
<keyword evidence="1" id="KW-0175">Coiled coil</keyword>